<proteinExistence type="predicted"/>
<dbReference type="Proteomes" id="UP000887013">
    <property type="component" value="Unassembled WGS sequence"/>
</dbReference>
<gene>
    <name evidence="1" type="ORF">NPIL_126131</name>
</gene>
<dbReference type="AlphaFoldDB" id="A0A8X6MSC7"/>
<name>A0A8X6MSC7_NEPPI</name>
<comment type="caution">
    <text evidence="1">The sequence shown here is derived from an EMBL/GenBank/DDBJ whole genome shotgun (WGS) entry which is preliminary data.</text>
</comment>
<evidence type="ECO:0000313" key="1">
    <source>
        <dbReference type="EMBL" id="GFS75364.1"/>
    </source>
</evidence>
<keyword evidence="2" id="KW-1185">Reference proteome</keyword>
<dbReference type="EMBL" id="BMAW01096587">
    <property type="protein sequence ID" value="GFS75364.1"/>
    <property type="molecule type" value="Genomic_DNA"/>
</dbReference>
<protein>
    <submittedName>
        <fullName evidence="1">Uncharacterized protein</fullName>
    </submittedName>
</protein>
<organism evidence="1 2">
    <name type="scientific">Nephila pilipes</name>
    <name type="common">Giant wood spider</name>
    <name type="synonym">Nephila maculata</name>
    <dbReference type="NCBI Taxonomy" id="299642"/>
    <lineage>
        <taxon>Eukaryota</taxon>
        <taxon>Metazoa</taxon>
        <taxon>Ecdysozoa</taxon>
        <taxon>Arthropoda</taxon>
        <taxon>Chelicerata</taxon>
        <taxon>Arachnida</taxon>
        <taxon>Araneae</taxon>
        <taxon>Araneomorphae</taxon>
        <taxon>Entelegynae</taxon>
        <taxon>Araneoidea</taxon>
        <taxon>Nephilidae</taxon>
        <taxon>Nephila</taxon>
    </lineage>
</organism>
<evidence type="ECO:0000313" key="2">
    <source>
        <dbReference type="Proteomes" id="UP000887013"/>
    </source>
</evidence>
<accession>A0A8X6MSC7</accession>
<reference evidence="1" key="1">
    <citation type="submission" date="2020-08" db="EMBL/GenBank/DDBJ databases">
        <title>Multicomponent nature underlies the extraordinary mechanical properties of spider dragline silk.</title>
        <authorList>
            <person name="Kono N."/>
            <person name="Nakamura H."/>
            <person name="Mori M."/>
            <person name="Yoshida Y."/>
            <person name="Ohtoshi R."/>
            <person name="Malay A.D."/>
            <person name="Moran D.A.P."/>
            <person name="Tomita M."/>
            <person name="Numata K."/>
            <person name="Arakawa K."/>
        </authorList>
    </citation>
    <scope>NUCLEOTIDE SEQUENCE</scope>
</reference>
<sequence>MEKDTVSLSFICERSGMASLCKTTTERLELLALNIGARLSAVVIRASDLEDIPIFDWRNLNATDLPSRGGSISAWVNSRWWEGPDWLKLINEKWPKTEAVLNDEEIQRERRKIVASHLTFTKEKSKKFWKYIRVSGVPDSTQPVDLLVGCPFLDLPHIAYVRIGEELPHWICEGLPVYILKVP</sequence>